<proteinExistence type="predicted"/>
<evidence type="ECO:0000313" key="4">
    <source>
        <dbReference type="EMBL" id="RRR95856.1"/>
    </source>
</evidence>
<reference evidence="4 5" key="1">
    <citation type="submission" date="2018-12" db="EMBL/GenBank/DDBJ databases">
        <title>Glycomyces sp. YIM 121974 draft genome.</title>
        <authorList>
            <person name="Li Q."/>
        </authorList>
    </citation>
    <scope>NUCLEOTIDE SEQUENCE [LARGE SCALE GENOMIC DNA]</scope>
    <source>
        <strain evidence="4 5">YIM 121974</strain>
    </source>
</reference>
<evidence type="ECO:0000256" key="1">
    <source>
        <dbReference type="SAM" id="MobiDB-lite"/>
    </source>
</evidence>
<keyword evidence="2" id="KW-0812">Transmembrane</keyword>
<dbReference type="GO" id="GO:0004176">
    <property type="term" value="F:ATP-dependent peptidase activity"/>
    <property type="evidence" value="ECO:0007669"/>
    <property type="project" value="InterPro"/>
</dbReference>
<dbReference type="InterPro" id="IPR027065">
    <property type="entry name" value="Lon_Prtase"/>
</dbReference>
<evidence type="ECO:0000259" key="3">
    <source>
        <dbReference type="Pfam" id="PF05362"/>
    </source>
</evidence>
<dbReference type="PANTHER" id="PTHR10046">
    <property type="entry name" value="ATP DEPENDENT LON PROTEASE FAMILY MEMBER"/>
    <property type="match status" value="1"/>
</dbReference>
<keyword evidence="2" id="KW-0472">Membrane</keyword>
<accession>A0A426US72</accession>
<dbReference type="GO" id="GO:0030163">
    <property type="term" value="P:protein catabolic process"/>
    <property type="evidence" value="ECO:0007669"/>
    <property type="project" value="InterPro"/>
</dbReference>
<evidence type="ECO:0000256" key="2">
    <source>
        <dbReference type="SAM" id="Phobius"/>
    </source>
</evidence>
<gene>
    <name evidence="4" type="ORF">EIW28_23515</name>
</gene>
<dbReference type="InterPro" id="IPR014721">
    <property type="entry name" value="Ribsml_uS5_D2-typ_fold_subgr"/>
</dbReference>
<dbReference type="GO" id="GO:0005524">
    <property type="term" value="F:ATP binding"/>
    <property type="evidence" value="ECO:0007669"/>
    <property type="project" value="InterPro"/>
</dbReference>
<dbReference type="SUPFAM" id="SSF50156">
    <property type="entry name" value="PDZ domain-like"/>
    <property type="match status" value="1"/>
</dbReference>
<dbReference type="EMBL" id="RSEB01000009">
    <property type="protein sequence ID" value="RRR95856.1"/>
    <property type="molecule type" value="Genomic_DNA"/>
</dbReference>
<dbReference type="Proteomes" id="UP000277256">
    <property type="component" value="Unassembled WGS sequence"/>
</dbReference>
<name>A0A426US72_9ACTN</name>
<feature type="domain" description="Lon proteolytic" evidence="3">
    <location>
        <begin position="258"/>
        <end position="352"/>
    </location>
</feature>
<dbReference type="InterPro" id="IPR020568">
    <property type="entry name" value="Ribosomal_Su5_D2-typ_SF"/>
</dbReference>
<evidence type="ECO:0000313" key="5">
    <source>
        <dbReference type="Proteomes" id="UP000277256"/>
    </source>
</evidence>
<keyword evidence="2" id="KW-1133">Transmembrane helix</keyword>
<dbReference type="SUPFAM" id="SSF54211">
    <property type="entry name" value="Ribosomal protein S5 domain 2-like"/>
    <property type="match status" value="1"/>
</dbReference>
<comment type="caution">
    <text evidence="4">The sequence shown here is derived from an EMBL/GenBank/DDBJ whole genome shotgun (WGS) entry which is preliminary data.</text>
</comment>
<organism evidence="4 5">
    <name type="scientific">Glycomyces terrestris</name>
    <dbReference type="NCBI Taxonomy" id="2493553"/>
    <lineage>
        <taxon>Bacteria</taxon>
        <taxon>Bacillati</taxon>
        <taxon>Actinomycetota</taxon>
        <taxon>Actinomycetes</taxon>
        <taxon>Glycomycetales</taxon>
        <taxon>Glycomycetaceae</taxon>
        <taxon>Glycomyces</taxon>
    </lineage>
</organism>
<dbReference type="Gene3D" id="3.30.230.10">
    <property type="match status" value="1"/>
</dbReference>
<dbReference type="GO" id="GO:0006508">
    <property type="term" value="P:proteolysis"/>
    <property type="evidence" value="ECO:0007669"/>
    <property type="project" value="InterPro"/>
</dbReference>
<dbReference type="AlphaFoldDB" id="A0A426US72"/>
<feature type="region of interest" description="Disordered" evidence="1">
    <location>
        <begin position="1"/>
        <end position="28"/>
    </location>
</feature>
<protein>
    <recommendedName>
        <fullName evidence="3">Lon proteolytic domain-containing protein</fullName>
    </recommendedName>
</protein>
<dbReference type="InterPro" id="IPR008269">
    <property type="entry name" value="Lon_proteolytic"/>
</dbReference>
<dbReference type="Pfam" id="PF05362">
    <property type="entry name" value="Lon_C"/>
    <property type="match status" value="1"/>
</dbReference>
<dbReference type="InterPro" id="IPR036034">
    <property type="entry name" value="PDZ_sf"/>
</dbReference>
<dbReference type="GO" id="GO:0004252">
    <property type="term" value="F:serine-type endopeptidase activity"/>
    <property type="evidence" value="ECO:0007669"/>
    <property type="project" value="InterPro"/>
</dbReference>
<sequence length="367" mass="38107">MECRSPCANRTSEEGERATAGRSGAPPFAAGRKRAWACACRLPRMRRRGITVLLGAVLVALMTWQALSMDVAYVVFSPGPTEDVLGSEEVDGVEHQIISAETEYPSEGQLRLTTVRVLQSVTLAEALRFWVSNEYAIVPRDLIYPPGESEEDIAEEQEADWVESQSNAEQAALAHLGEPAVISVVADSAGLLAGDVVTAVDGTAVTSLSALEDYADSETTVTVTRAGAPVEVPGVVLGEADLQSVHDDPYGIEIDTEALDIGGPSAGLIFALGIVDRVTEGDLTGGMVVAGTGEIDPEGNVGAIGGVQQKVTASVELGADVFLSPDANCSDAVTVPHDGMTIVRVETLADAVSALESLAAGGEVTTC</sequence>
<feature type="transmembrane region" description="Helical" evidence="2">
    <location>
        <begin position="50"/>
        <end position="67"/>
    </location>
</feature>
<keyword evidence="5" id="KW-1185">Reference proteome</keyword>